<evidence type="ECO:0000313" key="9">
    <source>
        <dbReference type="Proteomes" id="UP000466966"/>
    </source>
</evidence>
<evidence type="ECO:0000256" key="4">
    <source>
        <dbReference type="ARBA" id="ARBA00022989"/>
    </source>
</evidence>
<dbReference type="EMBL" id="WTYV01000002">
    <property type="protein sequence ID" value="MXO71019.1"/>
    <property type="molecule type" value="Genomic_DNA"/>
</dbReference>
<feature type="transmembrane region" description="Helical" evidence="6">
    <location>
        <begin position="86"/>
        <end position="105"/>
    </location>
</feature>
<dbReference type="OrthoDB" id="9794076at2"/>
<sequence>MGQDTDGDLPQRVWGKLVLWLVVPIAVITFVNSIDRVNVSYAGAAMSADLGLTPQQFGQGVSMFFLAYLLFQYPHVKLLKVLGIRVWLPASMAVWALSGFWMAHVQSAAEFYAARFLLGMAEAGFAPGMTWLLTRWAPPQLRARALSGALVAVPLSMVLGGPLCGWLLGIPNTLGMEAWRYMFLVIAVPNVVLAVVAAFYFVDTPDKARWLAPDERAWLAEQSRVPVGDERPAATFRQIASDPWLWRCCLGWLLVMTGSYALAFWLPQVVRQLDIGGSEFMIGTLSAVPMLGLALGLVLNGRHSDCSGERLLHTGVPAALAGVAMMAAALLPPGWAVLGLLTLAGFFIGATQGVFWSIPSAMRVGGPTVPVGAIALISMFGTAGGIVGPFLTGALANDGGGFSLAIALLAGLLLLAFPVIALGAKRRAA</sequence>
<dbReference type="RefSeq" id="WP_160770977.1">
    <property type="nucleotide sequence ID" value="NZ_WTYV01000002.1"/>
</dbReference>
<dbReference type="GO" id="GO:0022857">
    <property type="term" value="F:transmembrane transporter activity"/>
    <property type="evidence" value="ECO:0007669"/>
    <property type="project" value="InterPro"/>
</dbReference>
<dbReference type="Pfam" id="PF07690">
    <property type="entry name" value="MFS_1"/>
    <property type="match status" value="1"/>
</dbReference>
<feature type="transmembrane region" description="Helical" evidence="6">
    <location>
        <begin position="370"/>
        <end position="396"/>
    </location>
</feature>
<evidence type="ECO:0000256" key="2">
    <source>
        <dbReference type="ARBA" id="ARBA00022448"/>
    </source>
</evidence>
<comment type="caution">
    <text evidence="8">The sequence shown here is derived from an EMBL/GenBank/DDBJ whole genome shotgun (WGS) entry which is preliminary data.</text>
</comment>
<dbReference type="PROSITE" id="PS50850">
    <property type="entry name" value="MFS"/>
    <property type="match status" value="1"/>
</dbReference>
<proteinExistence type="predicted"/>
<dbReference type="Proteomes" id="UP000466966">
    <property type="component" value="Unassembled WGS sequence"/>
</dbReference>
<feature type="transmembrane region" description="Helical" evidence="6">
    <location>
        <begin position="111"/>
        <end position="133"/>
    </location>
</feature>
<accession>A0A844YTY5</accession>
<feature type="transmembrane region" description="Helical" evidence="6">
    <location>
        <begin position="17"/>
        <end position="34"/>
    </location>
</feature>
<evidence type="ECO:0000259" key="7">
    <source>
        <dbReference type="PROSITE" id="PS50850"/>
    </source>
</evidence>
<evidence type="ECO:0000256" key="1">
    <source>
        <dbReference type="ARBA" id="ARBA00004141"/>
    </source>
</evidence>
<organism evidence="8 9">
    <name type="scientific">Alteraurantiacibacter buctensis</name>
    <dbReference type="NCBI Taxonomy" id="1503981"/>
    <lineage>
        <taxon>Bacteria</taxon>
        <taxon>Pseudomonadati</taxon>
        <taxon>Pseudomonadota</taxon>
        <taxon>Alphaproteobacteria</taxon>
        <taxon>Sphingomonadales</taxon>
        <taxon>Erythrobacteraceae</taxon>
        <taxon>Alteraurantiacibacter</taxon>
    </lineage>
</organism>
<keyword evidence="5 6" id="KW-0472">Membrane</keyword>
<comment type="subcellular location">
    <subcellularLocation>
        <location evidence="1">Membrane</location>
        <topology evidence="1">Multi-pass membrane protein</topology>
    </subcellularLocation>
</comment>
<gene>
    <name evidence="8" type="ORF">GRI99_05120</name>
</gene>
<feature type="domain" description="Major facilitator superfamily (MFS) profile" evidence="7">
    <location>
        <begin position="21"/>
        <end position="428"/>
    </location>
</feature>
<dbReference type="GO" id="GO:0016020">
    <property type="term" value="C:membrane"/>
    <property type="evidence" value="ECO:0007669"/>
    <property type="project" value="UniProtKB-SubCell"/>
</dbReference>
<feature type="transmembrane region" description="Helical" evidence="6">
    <location>
        <begin position="54"/>
        <end position="74"/>
    </location>
</feature>
<dbReference type="PANTHER" id="PTHR43791:SF36">
    <property type="entry name" value="TRANSPORTER, PUTATIVE (AFU_ORTHOLOGUE AFUA_6G08340)-RELATED"/>
    <property type="match status" value="1"/>
</dbReference>
<feature type="transmembrane region" description="Helical" evidence="6">
    <location>
        <begin position="337"/>
        <end position="358"/>
    </location>
</feature>
<evidence type="ECO:0000256" key="6">
    <source>
        <dbReference type="SAM" id="Phobius"/>
    </source>
</evidence>
<keyword evidence="2" id="KW-0813">Transport</keyword>
<feature type="transmembrane region" description="Helical" evidence="6">
    <location>
        <begin position="181"/>
        <end position="202"/>
    </location>
</feature>
<dbReference type="InterPro" id="IPR011701">
    <property type="entry name" value="MFS"/>
</dbReference>
<keyword evidence="9" id="KW-1185">Reference proteome</keyword>
<protein>
    <submittedName>
        <fullName evidence="8">MFS transporter</fullName>
    </submittedName>
</protein>
<dbReference type="AlphaFoldDB" id="A0A844YTY5"/>
<feature type="transmembrane region" description="Helical" evidence="6">
    <location>
        <begin position="311"/>
        <end position="331"/>
    </location>
</feature>
<evidence type="ECO:0000256" key="3">
    <source>
        <dbReference type="ARBA" id="ARBA00022692"/>
    </source>
</evidence>
<feature type="transmembrane region" description="Helical" evidence="6">
    <location>
        <begin position="280"/>
        <end position="299"/>
    </location>
</feature>
<feature type="transmembrane region" description="Helical" evidence="6">
    <location>
        <begin position="244"/>
        <end position="268"/>
    </location>
</feature>
<evidence type="ECO:0000256" key="5">
    <source>
        <dbReference type="ARBA" id="ARBA00023136"/>
    </source>
</evidence>
<evidence type="ECO:0000313" key="8">
    <source>
        <dbReference type="EMBL" id="MXO71019.1"/>
    </source>
</evidence>
<name>A0A844YTY5_9SPHN</name>
<feature type="transmembrane region" description="Helical" evidence="6">
    <location>
        <begin position="145"/>
        <end position="169"/>
    </location>
</feature>
<dbReference type="InterPro" id="IPR020846">
    <property type="entry name" value="MFS_dom"/>
</dbReference>
<dbReference type="PANTHER" id="PTHR43791">
    <property type="entry name" value="PERMEASE-RELATED"/>
    <property type="match status" value="1"/>
</dbReference>
<dbReference type="InterPro" id="IPR036259">
    <property type="entry name" value="MFS_trans_sf"/>
</dbReference>
<dbReference type="Gene3D" id="1.20.1250.20">
    <property type="entry name" value="MFS general substrate transporter like domains"/>
    <property type="match status" value="2"/>
</dbReference>
<keyword evidence="4 6" id="KW-1133">Transmembrane helix</keyword>
<feature type="transmembrane region" description="Helical" evidence="6">
    <location>
        <begin position="402"/>
        <end position="424"/>
    </location>
</feature>
<dbReference type="CDD" id="cd17319">
    <property type="entry name" value="MFS_ExuT_GudP_like"/>
    <property type="match status" value="1"/>
</dbReference>
<dbReference type="SUPFAM" id="SSF103473">
    <property type="entry name" value="MFS general substrate transporter"/>
    <property type="match status" value="1"/>
</dbReference>
<reference evidence="8 9" key="1">
    <citation type="submission" date="2019-12" db="EMBL/GenBank/DDBJ databases">
        <title>Genomic-based taxomic classification of the family Erythrobacteraceae.</title>
        <authorList>
            <person name="Xu L."/>
        </authorList>
    </citation>
    <scope>NUCLEOTIDE SEQUENCE [LARGE SCALE GENOMIC DNA]</scope>
    <source>
        <strain evidence="8 9">M0322</strain>
    </source>
</reference>
<keyword evidence="3 6" id="KW-0812">Transmembrane</keyword>